<dbReference type="EMBL" id="KE560645">
    <property type="protein sequence ID" value="EPZ36155.1"/>
    <property type="molecule type" value="Genomic_DNA"/>
</dbReference>
<reference evidence="2 3" key="1">
    <citation type="journal article" date="2013" name="Curr. Biol.">
        <title>Shared signatures of parasitism and phylogenomics unite Cryptomycota and microsporidia.</title>
        <authorList>
            <person name="James T.Y."/>
            <person name="Pelin A."/>
            <person name="Bonen L."/>
            <person name="Ahrendt S."/>
            <person name="Sain D."/>
            <person name="Corradi N."/>
            <person name="Stajich J.E."/>
        </authorList>
    </citation>
    <scope>NUCLEOTIDE SEQUENCE [LARGE SCALE GENOMIC DNA]</scope>
    <source>
        <strain evidence="2 3">CSF55</strain>
    </source>
</reference>
<accession>A0A075B4A4</accession>
<name>A0A075B4A4_ROZAC</name>
<feature type="transmembrane region" description="Helical" evidence="1">
    <location>
        <begin position="92"/>
        <end position="117"/>
    </location>
</feature>
<evidence type="ECO:0000313" key="2">
    <source>
        <dbReference type="EMBL" id="EPZ36155.1"/>
    </source>
</evidence>
<feature type="transmembrane region" description="Helical" evidence="1">
    <location>
        <begin position="51"/>
        <end position="72"/>
    </location>
</feature>
<dbReference type="Proteomes" id="UP000030755">
    <property type="component" value="Unassembled WGS sequence"/>
</dbReference>
<keyword evidence="3" id="KW-1185">Reference proteome</keyword>
<protein>
    <submittedName>
        <fullName evidence="2">Uncharacterized protein</fullName>
    </submittedName>
</protein>
<dbReference type="AlphaFoldDB" id="A0A075B4A4"/>
<dbReference type="HOGENOM" id="CLU_2050973_0_0_1"/>
<proteinExistence type="predicted"/>
<keyword evidence="1" id="KW-1133">Transmembrane helix</keyword>
<gene>
    <name evidence="2" type="ORF">O9G_005775</name>
</gene>
<keyword evidence="1" id="KW-0472">Membrane</keyword>
<organism evidence="2 3">
    <name type="scientific">Rozella allomycis (strain CSF55)</name>
    <dbReference type="NCBI Taxonomy" id="988480"/>
    <lineage>
        <taxon>Eukaryota</taxon>
        <taxon>Fungi</taxon>
        <taxon>Fungi incertae sedis</taxon>
        <taxon>Cryptomycota</taxon>
        <taxon>Cryptomycota incertae sedis</taxon>
        <taxon>Rozella</taxon>
    </lineage>
</organism>
<evidence type="ECO:0000256" key="1">
    <source>
        <dbReference type="SAM" id="Phobius"/>
    </source>
</evidence>
<sequence length="120" mass="13280">MYEFSLCVIMREISFLMHSKRAIGLVLEISPVHFLSLARMIRCISRRHLGIVPKVMMLLNAAHIMLITASGSSLNNSKVIPEGPGALLLGEFLIAICISYVKIFVLTWVGSSVTMLFSTI</sequence>
<evidence type="ECO:0000313" key="3">
    <source>
        <dbReference type="Proteomes" id="UP000030755"/>
    </source>
</evidence>
<keyword evidence="1" id="KW-0812">Transmembrane</keyword>